<evidence type="ECO:0000313" key="3">
    <source>
        <dbReference type="Proteomes" id="UP000198575"/>
    </source>
</evidence>
<feature type="domain" description="SPOR" evidence="1">
    <location>
        <begin position="103"/>
        <end position="180"/>
    </location>
</feature>
<dbReference type="Pfam" id="PF05036">
    <property type="entry name" value="SPOR"/>
    <property type="match status" value="1"/>
</dbReference>
<dbReference type="PROSITE" id="PS51724">
    <property type="entry name" value="SPOR"/>
    <property type="match status" value="1"/>
</dbReference>
<dbReference type="Gene3D" id="3.30.70.1070">
    <property type="entry name" value="Sporulation related repeat"/>
    <property type="match status" value="1"/>
</dbReference>
<gene>
    <name evidence="2" type="ORF">SAMN05216289_102178</name>
</gene>
<sequence length="218" mass="24181">MFPRVLFLLLLALNIGGACWIAFAPKAPEVSRPPSDPGVPALVLLSERESGHSPQPAAARPGSSSSDDICLSIGPFQTQSDMRATLNSLSPLVKRIQYRDERATQSRGYWVFLAALKNREEALGVARSLSAKGVRDYYVVTAGDQLNTISLGLFREQANAERRKAEIAAMGFDPKLIQRTEELPVYWIDLARDRNNNVDWRSHVASPVGLEERRIDCF</sequence>
<dbReference type="Proteomes" id="UP000198575">
    <property type="component" value="Unassembled WGS sequence"/>
</dbReference>
<evidence type="ECO:0000313" key="2">
    <source>
        <dbReference type="EMBL" id="SFN01591.1"/>
    </source>
</evidence>
<protein>
    <submittedName>
        <fullName evidence="2">Sporulation related domain-containing protein</fullName>
    </submittedName>
</protein>
<dbReference type="GO" id="GO:0042834">
    <property type="term" value="F:peptidoglycan binding"/>
    <property type="evidence" value="ECO:0007669"/>
    <property type="project" value="InterPro"/>
</dbReference>
<dbReference type="EMBL" id="FOVF01000002">
    <property type="protein sequence ID" value="SFN01591.1"/>
    <property type="molecule type" value="Genomic_DNA"/>
</dbReference>
<keyword evidence="3" id="KW-1185">Reference proteome</keyword>
<dbReference type="SUPFAM" id="SSF110997">
    <property type="entry name" value="Sporulation related repeat"/>
    <property type="match status" value="1"/>
</dbReference>
<dbReference type="InterPro" id="IPR007730">
    <property type="entry name" value="SPOR-like_dom"/>
</dbReference>
<reference evidence="2 3" key="1">
    <citation type="submission" date="2016-10" db="EMBL/GenBank/DDBJ databases">
        <authorList>
            <person name="de Groot N.N."/>
        </authorList>
    </citation>
    <scope>NUCLEOTIDE SEQUENCE [LARGE SCALE GENOMIC DNA]</scope>
    <source>
        <strain evidence="2 3">CGMCC 1.7659</strain>
    </source>
</reference>
<dbReference type="InterPro" id="IPR036680">
    <property type="entry name" value="SPOR-like_sf"/>
</dbReference>
<proteinExistence type="predicted"/>
<dbReference type="OrthoDB" id="5986009at2"/>
<dbReference type="PROSITE" id="PS51257">
    <property type="entry name" value="PROKAR_LIPOPROTEIN"/>
    <property type="match status" value="1"/>
</dbReference>
<name>A0A1I4VK49_9GAMM</name>
<evidence type="ECO:0000259" key="1">
    <source>
        <dbReference type="PROSITE" id="PS51724"/>
    </source>
</evidence>
<dbReference type="AlphaFoldDB" id="A0A1I4VK49"/>
<dbReference type="STRING" id="578942.SAMN05216289_102178"/>
<dbReference type="RefSeq" id="WP_092404441.1">
    <property type="nucleotide sequence ID" value="NZ_FOVF01000002.1"/>
</dbReference>
<organism evidence="2 3">
    <name type="scientific">Dokdonella immobilis</name>
    <dbReference type="NCBI Taxonomy" id="578942"/>
    <lineage>
        <taxon>Bacteria</taxon>
        <taxon>Pseudomonadati</taxon>
        <taxon>Pseudomonadota</taxon>
        <taxon>Gammaproteobacteria</taxon>
        <taxon>Lysobacterales</taxon>
        <taxon>Rhodanobacteraceae</taxon>
        <taxon>Dokdonella</taxon>
    </lineage>
</organism>
<accession>A0A1I4VK49</accession>